<feature type="compositionally biased region" description="Low complexity" evidence="1">
    <location>
        <begin position="203"/>
        <end position="232"/>
    </location>
</feature>
<sequence length="307" mass="29860">MKKDHPQRSLYRKGICGLWVVALSALLISGCSTLDTMLQRGGDSAGVLGGAGGGGTTGTVSQTPAAVGAGKNIVLYFADTSGRYLVKEERTVPNTLSMARETVNQWLKGPGAQGGGSQAAAPPGTALKDIAIKNGCAIVDFNRAFKSSFAKVTPEVTLYALADTLTQFPSIQDVQVWVEGKPLGSLGNVSTSDLKFNGSLVKPGSASNSSSPPSGQTNPGDKAGSMSGSTMSGAGGMGSAMTGTGGSGGGMSGAGSPSSQGGSGGSNGAGGSGLNGAGGAGSGAGNSGQSNLSPSALNLFSTPASST</sequence>
<reference evidence="4" key="1">
    <citation type="submission" date="2014-11" db="EMBL/GenBank/DDBJ databases">
        <authorList>
            <person name="Hornung B.V."/>
        </authorList>
    </citation>
    <scope>NUCLEOTIDE SEQUENCE</scope>
    <source>
        <strain evidence="4">INE</strain>
    </source>
</reference>
<dbReference type="KEGG" id="aacx:DEACI_0140"/>
<organism evidence="3">
    <name type="scientific">Acididesulfobacillus acetoxydans</name>
    <dbReference type="NCBI Taxonomy" id="1561005"/>
    <lineage>
        <taxon>Bacteria</taxon>
        <taxon>Bacillati</taxon>
        <taxon>Bacillota</taxon>
        <taxon>Clostridia</taxon>
        <taxon>Eubacteriales</taxon>
        <taxon>Peptococcaceae</taxon>
        <taxon>Acididesulfobacillus</taxon>
    </lineage>
</organism>
<evidence type="ECO:0000259" key="2">
    <source>
        <dbReference type="SMART" id="SM00909"/>
    </source>
</evidence>
<gene>
    <name evidence="3" type="ORF">DEACI_0140</name>
    <name evidence="4" type="ORF">DEACI_3162</name>
</gene>
<feature type="domain" description="GerMN" evidence="2">
    <location>
        <begin position="99"/>
        <end position="187"/>
    </location>
</feature>
<evidence type="ECO:0000313" key="5">
    <source>
        <dbReference type="Proteomes" id="UP001071230"/>
    </source>
</evidence>
<protein>
    <submittedName>
        <fullName evidence="3">Sporulation and spore germination</fullName>
    </submittedName>
</protein>
<feature type="compositionally biased region" description="Polar residues" evidence="1">
    <location>
        <begin position="294"/>
        <end position="307"/>
    </location>
</feature>
<feature type="region of interest" description="Disordered" evidence="1">
    <location>
        <begin position="200"/>
        <end position="307"/>
    </location>
</feature>
<dbReference type="PROSITE" id="PS51257">
    <property type="entry name" value="PROKAR_LIPOPROTEIN"/>
    <property type="match status" value="1"/>
</dbReference>
<dbReference type="Proteomes" id="UP001071230">
    <property type="component" value="Unassembled WGS sequence"/>
</dbReference>
<feature type="compositionally biased region" description="Gly residues" evidence="1">
    <location>
        <begin position="261"/>
        <end position="286"/>
    </location>
</feature>
<dbReference type="RefSeq" id="WP_240983314.1">
    <property type="nucleotide sequence ID" value="NZ_CDGJ01000090.1"/>
</dbReference>
<evidence type="ECO:0000256" key="1">
    <source>
        <dbReference type="SAM" id="MobiDB-lite"/>
    </source>
</evidence>
<evidence type="ECO:0000313" key="3">
    <source>
        <dbReference type="EMBL" id="CAA7599514.1"/>
    </source>
</evidence>
<dbReference type="Proteomes" id="UP000836597">
    <property type="component" value="Chromosome"/>
</dbReference>
<keyword evidence="5" id="KW-1185">Reference proteome</keyword>
<name>A0A8S0WKP5_9FIRM</name>
<reference evidence="3" key="2">
    <citation type="submission" date="2020-01" db="EMBL/GenBank/DDBJ databases">
        <authorList>
            <person name="Hornung B."/>
        </authorList>
    </citation>
    <scope>NUCLEOTIDE SEQUENCE</scope>
    <source>
        <strain evidence="3">PacBioINE</strain>
    </source>
</reference>
<evidence type="ECO:0000313" key="4">
    <source>
        <dbReference type="EMBL" id="CEJ08683.1"/>
    </source>
</evidence>
<dbReference type="Pfam" id="PF10646">
    <property type="entry name" value="Germane"/>
    <property type="match status" value="1"/>
</dbReference>
<dbReference type="InterPro" id="IPR019606">
    <property type="entry name" value="GerMN"/>
</dbReference>
<accession>A0A8S0WKP5</accession>
<dbReference type="EMBL" id="CDGJ01000090">
    <property type="protein sequence ID" value="CEJ08683.1"/>
    <property type="molecule type" value="Genomic_DNA"/>
</dbReference>
<proteinExistence type="predicted"/>
<dbReference type="SMART" id="SM00909">
    <property type="entry name" value="Germane"/>
    <property type="match status" value="1"/>
</dbReference>
<dbReference type="AlphaFoldDB" id="A0A8S0WKP5"/>
<dbReference type="EMBL" id="LR746496">
    <property type="protein sequence ID" value="CAA7599514.1"/>
    <property type="molecule type" value="Genomic_DNA"/>
</dbReference>
<feature type="compositionally biased region" description="Gly residues" evidence="1">
    <location>
        <begin position="233"/>
        <end position="253"/>
    </location>
</feature>